<accession>A0ABR4GBK0</accession>
<protein>
    <submittedName>
        <fullName evidence="2">Uncharacterized protein</fullName>
    </submittedName>
</protein>
<feature type="region of interest" description="Disordered" evidence="1">
    <location>
        <begin position="187"/>
        <end position="216"/>
    </location>
</feature>
<feature type="region of interest" description="Disordered" evidence="1">
    <location>
        <begin position="1"/>
        <end position="162"/>
    </location>
</feature>
<evidence type="ECO:0000256" key="1">
    <source>
        <dbReference type="SAM" id="MobiDB-lite"/>
    </source>
</evidence>
<proteinExistence type="predicted"/>
<dbReference type="EMBL" id="JBFTWV010000027">
    <property type="protein sequence ID" value="KAL2796399.1"/>
    <property type="molecule type" value="Genomic_DNA"/>
</dbReference>
<feature type="compositionally biased region" description="Polar residues" evidence="1">
    <location>
        <begin position="114"/>
        <end position="126"/>
    </location>
</feature>
<comment type="caution">
    <text evidence="2">The sequence shown here is derived from an EMBL/GenBank/DDBJ whole genome shotgun (WGS) entry which is preliminary data.</text>
</comment>
<sequence>MDSQSPNDPMDLDHGEGSPDPLQDIAEQSPSSQVQDLEEAAVSSLTSAASDIRFTSKSPTPSPPPGLLEELAELQALPPPSQPATPRPTPVDASSHSPPPQIPEHQSPGVPGPDSQSHEPQGSSPLIPSAASASERHEPSPIARPSHPSPRTASRVPQVGAERIYSAFQTGEAVQETIQDVLERVRQEGVEEGRRQSSRLTRQQAGLSRANPSPLDIGTIAGDDVCAWDPHWTCPTHDSQVEARGGNSSAAE</sequence>
<feature type="compositionally biased region" description="Polar residues" evidence="1">
    <location>
        <begin position="26"/>
        <end position="35"/>
    </location>
</feature>
<evidence type="ECO:0000313" key="3">
    <source>
        <dbReference type="Proteomes" id="UP001610563"/>
    </source>
</evidence>
<reference evidence="2 3" key="1">
    <citation type="submission" date="2024-07" db="EMBL/GenBank/DDBJ databases">
        <title>Section-level genome sequencing and comparative genomics of Aspergillus sections Usti and Cavernicolus.</title>
        <authorList>
            <consortium name="Lawrence Berkeley National Laboratory"/>
            <person name="Nybo J.L."/>
            <person name="Vesth T.C."/>
            <person name="Theobald S."/>
            <person name="Frisvad J.C."/>
            <person name="Larsen T.O."/>
            <person name="Kjaerboelling I."/>
            <person name="Rothschild-Mancinelli K."/>
            <person name="Lyhne E.K."/>
            <person name="Kogle M.E."/>
            <person name="Barry K."/>
            <person name="Clum A."/>
            <person name="Na H."/>
            <person name="Ledsgaard L."/>
            <person name="Lin J."/>
            <person name="Lipzen A."/>
            <person name="Kuo A."/>
            <person name="Riley R."/>
            <person name="Mondo S."/>
            <person name="Labutti K."/>
            <person name="Haridas S."/>
            <person name="Pangalinan J."/>
            <person name="Salamov A.A."/>
            <person name="Simmons B.A."/>
            <person name="Magnuson J.K."/>
            <person name="Chen J."/>
            <person name="Drula E."/>
            <person name="Henrissat B."/>
            <person name="Wiebenga A."/>
            <person name="Lubbers R.J."/>
            <person name="Gomes A.C."/>
            <person name="Makela M.R."/>
            <person name="Stajich J."/>
            <person name="Grigoriev I.V."/>
            <person name="Mortensen U.H."/>
            <person name="De Vries R.P."/>
            <person name="Baker S.E."/>
            <person name="Andersen M.R."/>
        </authorList>
    </citation>
    <scope>NUCLEOTIDE SEQUENCE [LARGE SCALE GENOMIC DNA]</scope>
    <source>
        <strain evidence="2 3">CBS 209.92</strain>
    </source>
</reference>
<keyword evidence="3" id="KW-1185">Reference proteome</keyword>
<name>A0ABR4GBK0_9EURO</name>
<feature type="compositionally biased region" description="Polar residues" evidence="1">
    <location>
        <begin position="43"/>
        <end position="57"/>
    </location>
</feature>
<dbReference type="Proteomes" id="UP001610563">
    <property type="component" value="Unassembled WGS sequence"/>
</dbReference>
<evidence type="ECO:0000313" key="2">
    <source>
        <dbReference type="EMBL" id="KAL2796399.1"/>
    </source>
</evidence>
<feature type="compositionally biased region" description="Low complexity" evidence="1">
    <location>
        <begin position="67"/>
        <end position="76"/>
    </location>
</feature>
<organism evidence="2 3">
    <name type="scientific">Aspergillus keveii</name>
    <dbReference type="NCBI Taxonomy" id="714993"/>
    <lineage>
        <taxon>Eukaryota</taxon>
        <taxon>Fungi</taxon>
        <taxon>Dikarya</taxon>
        <taxon>Ascomycota</taxon>
        <taxon>Pezizomycotina</taxon>
        <taxon>Eurotiomycetes</taxon>
        <taxon>Eurotiomycetidae</taxon>
        <taxon>Eurotiales</taxon>
        <taxon>Aspergillaceae</taxon>
        <taxon>Aspergillus</taxon>
        <taxon>Aspergillus subgen. Nidulantes</taxon>
    </lineage>
</organism>
<gene>
    <name evidence="2" type="ORF">BJX66DRAFT_336151</name>
</gene>
<feature type="compositionally biased region" description="Pro residues" evidence="1">
    <location>
        <begin position="77"/>
        <end position="89"/>
    </location>
</feature>